<feature type="transmembrane region" description="Helical" evidence="1">
    <location>
        <begin position="40"/>
        <end position="59"/>
    </location>
</feature>
<evidence type="ECO:0000313" key="2">
    <source>
        <dbReference type="EMBL" id="MDP5276260.1"/>
    </source>
</evidence>
<organism evidence="2 3">
    <name type="scientific">Chengkuizengella axinellae</name>
    <dbReference type="NCBI Taxonomy" id="3064388"/>
    <lineage>
        <taxon>Bacteria</taxon>
        <taxon>Bacillati</taxon>
        <taxon>Bacillota</taxon>
        <taxon>Bacilli</taxon>
        <taxon>Bacillales</taxon>
        <taxon>Paenibacillaceae</taxon>
        <taxon>Chengkuizengella</taxon>
    </lineage>
</organism>
<sequence length="239" mass="27874">MDFSIHTMNLISLLTTSIGWSMIAFLVFRTYKKSQHKPKVWKVIVITYVGLFSLSIDWIITDSLLKIPLLPLGVWVLYLIFKRKQTSWQTYRSFAWIGFLSNFVFILCTLIYIPIYQTLYPTNDISTFVSNIDHAEIIHSHPSAENVSLNKDKLLEQLDAIKQVNIDSAQWYEDVILLKKEERFPYLLIETLPKWGSGSHAVIYIENDGKGLILQTENKQFYFRSEHSFLKEGNRAESK</sequence>
<proteinExistence type="predicted"/>
<gene>
    <name evidence="2" type="ORF">Q5Y73_19360</name>
</gene>
<feature type="transmembrane region" description="Helical" evidence="1">
    <location>
        <begin position="93"/>
        <end position="115"/>
    </location>
</feature>
<reference evidence="2 3" key="1">
    <citation type="submission" date="2023-08" db="EMBL/GenBank/DDBJ databases">
        <authorList>
            <person name="Park J.-S."/>
        </authorList>
    </citation>
    <scope>NUCLEOTIDE SEQUENCE [LARGE SCALE GENOMIC DNA]</scope>
    <source>
        <strain evidence="2 3">2205SS18-9</strain>
    </source>
</reference>
<keyword evidence="1" id="KW-1133">Transmembrane helix</keyword>
<evidence type="ECO:0000256" key="1">
    <source>
        <dbReference type="SAM" id="Phobius"/>
    </source>
</evidence>
<protein>
    <recommendedName>
        <fullName evidence="4">Peptidase C39 domain-containing protein</fullName>
    </recommendedName>
</protein>
<evidence type="ECO:0000313" key="3">
    <source>
        <dbReference type="Proteomes" id="UP001231941"/>
    </source>
</evidence>
<feature type="transmembrane region" description="Helical" evidence="1">
    <location>
        <begin position="65"/>
        <end position="81"/>
    </location>
</feature>
<dbReference type="Proteomes" id="UP001231941">
    <property type="component" value="Unassembled WGS sequence"/>
</dbReference>
<dbReference type="RefSeq" id="WP_305993570.1">
    <property type="nucleotide sequence ID" value="NZ_JAVAMP010000013.1"/>
</dbReference>
<dbReference type="EMBL" id="JAVAMP010000013">
    <property type="protein sequence ID" value="MDP5276260.1"/>
    <property type="molecule type" value="Genomic_DNA"/>
</dbReference>
<comment type="caution">
    <text evidence="2">The sequence shown here is derived from an EMBL/GenBank/DDBJ whole genome shotgun (WGS) entry which is preliminary data.</text>
</comment>
<feature type="transmembrane region" description="Helical" evidence="1">
    <location>
        <begin position="6"/>
        <end position="28"/>
    </location>
</feature>
<evidence type="ECO:0008006" key="4">
    <source>
        <dbReference type="Google" id="ProtNLM"/>
    </source>
</evidence>
<keyword evidence="1" id="KW-0472">Membrane</keyword>
<name>A0ABT9J3U0_9BACL</name>
<keyword evidence="3" id="KW-1185">Reference proteome</keyword>
<accession>A0ABT9J3U0</accession>
<keyword evidence="1" id="KW-0812">Transmembrane</keyword>